<dbReference type="OrthoDB" id="6078991at2759"/>
<gene>
    <name evidence="2" type="ORF">AVEN_74613_1</name>
</gene>
<feature type="region of interest" description="Disordered" evidence="1">
    <location>
        <begin position="1"/>
        <end position="27"/>
    </location>
</feature>
<accession>A0A4Y2V409</accession>
<keyword evidence="3" id="KW-1185">Reference proteome</keyword>
<evidence type="ECO:0000313" key="3">
    <source>
        <dbReference type="Proteomes" id="UP000499080"/>
    </source>
</evidence>
<protein>
    <submittedName>
        <fullName evidence="2">Uncharacterized protein</fullName>
    </submittedName>
</protein>
<name>A0A4Y2V409_ARAVE</name>
<feature type="compositionally biased region" description="Basic and acidic residues" evidence="1">
    <location>
        <begin position="9"/>
        <end position="27"/>
    </location>
</feature>
<evidence type="ECO:0000313" key="2">
    <source>
        <dbReference type="EMBL" id="GBO19134.1"/>
    </source>
</evidence>
<reference evidence="2 3" key="1">
    <citation type="journal article" date="2019" name="Sci. Rep.">
        <title>Orb-weaving spider Araneus ventricosus genome elucidates the spidroin gene catalogue.</title>
        <authorList>
            <person name="Kono N."/>
            <person name="Nakamura H."/>
            <person name="Ohtoshi R."/>
            <person name="Moran D.A.P."/>
            <person name="Shinohara A."/>
            <person name="Yoshida Y."/>
            <person name="Fujiwara M."/>
            <person name="Mori M."/>
            <person name="Tomita M."/>
            <person name="Arakawa K."/>
        </authorList>
    </citation>
    <scope>NUCLEOTIDE SEQUENCE [LARGE SCALE GENOMIC DNA]</scope>
</reference>
<dbReference type="Proteomes" id="UP000499080">
    <property type="component" value="Unassembled WGS sequence"/>
</dbReference>
<comment type="caution">
    <text evidence="2">The sequence shown here is derived from an EMBL/GenBank/DDBJ whole genome shotgun (WGS) entry which is preliminary data.</text>
</comment>
<organism evidence="2 3">
    <name type="scientific">Araneus ventricosus</name>
    <name type="common">Orbweaver spider</name>
    <name type="synonym">Epeira ventricosa</name>
    <dbReference type="NCBI Taxonomy" id="182803"/>
    <lineage>
        <taxon>Eukaryota</taxon>
        <taxon>Metazoa</taxon>
        <taxon>Ecdysozoa</taxon>
        <taxon>Arthropoda</taxon>
        <taxon>Chelicerata</taxon>
        <taxon>Arachnida</taxon>
        <taxon>Araneae</taxon>
        <taxon>Araneomorphae</taxon>
        <taxon>Entelegynae</taxon>
        <taxon>Araneoidea</taxon>
        <taxon>Araneidae</taxon>
        <taxon>Araneus</taxon>
    </lineage>
</organism>
<dbReference type="EMBL" id="BGPR01042654">
    <property type="protein sequence ID" value="GBO19134.1"/>
    <property type="molecule type" value="Genomic_DNA"/>
</dbReference>
<proteinExistence type="predicted"/>
<sequence>MRQQAVFPRHPDNVRSIETEGSRSRVRDDKFGNSFFNRLEALLNSGVAGKANTRRTRTTLLEVQQEGNAEECQAIASTRKTNARQS</sequence>
<dbReference type="AlphaFoldDB" id="A0A4Y2V409"/>
<evidence type="ECO:0000256" key="1">
    <source>
        <dbReference type="SAM" id="MobiDB-lite"/>
    </source>
</evidence>